<dbReference type="Proteomes" id="UP000600449">
    <property type="component" value="Unassembled WGS sequence"/>
</dbReference>
<organism evidence="2 3">
    <name type="scientific">Salinarimonas ramus</name>
    <dbReference type="NCBI Taxonomy" id="690164"/>
    <lineage>
        <taxon>Bacteria</taxon>
        <taxon>Pseudomonadati</taxon>
        <taxon>Pseudomonadota</taxon>
        <taxon>Alphaproteobacteria</taxon>
        <taxon>Hyphomicrobiales</taxon>
        <taxon>Salinarimonadaceae</taxon>
        <taxon>Salinarimonas</taxon>
    </lineage>
</organism>
<name>A0A917V2D2_9HYPH</name>
<sequence>MLAFGSRTRATSKRYSDLDLVVMGDEPLPLAEMAALAEAFDVSDLPFKVDVVSWATMEDGFRAVVSRDAVPVHRPAGVNTQ</sequence>
<dbReference type="CDD" id="cd05403">
    <property type="entry name" value="NT_KNTase_like"/>
    <property type="match status" value="1"/>
</dbReference>
<gene>
    <name evidence="2" type="ORF">GCM10011322_05400</name>
</gene>
<dbReference type="Pfam" id="PF18765">
    <property type="entry name" value="Polbeta"/>
    <property type="match status" value="1"/>
</dbReference>
<dbReference type="InterPro" id="IPR041633">
    <property type="entry name" value="Polbeta"/>
</dbReference>
<feature type="domain" description="Polymerase beta nucleotidyltransferase" evidence="1">
    <location>
        <begin position="3"/>
        <end position="65"/>
    </location>
</feature>
<evidence type="ECO:0000259" key="1">
    <source>
        <dbReference type="Pfam" id="PF18765"/>
    </source>
</evidence>
<dbReference type="EMBL" id="BMMF01000002">
    <property type="protein sequence ID" value="GGK21658.1"/>
    <property type="molecule type" value="Genomic_DNA"/>
</dbReference>
<dbReference type="InterPro" id="IPR043519">
    <property type="entry name" value="NT_sf"/>
</dbReference>
<accession>A0A917V2D2</accession>
<dbReference type="SUPFAM" id="SSF81301">
    <property type="entry name" value="Nucleotidyltransferase"/>
    <property type="match status" value="1"/>
</dbReference>
<evidence type="ECO:0000313" key="3">
    <source>
        <dbReference type="Proteomes" id="UP000600449"/>
    </source>
</evidence>
<dbReference type="AlphaFoldDB" id="A0A917V2D2"/>
<protein>
    <recommendedName>
        <fullName evidence="1">Polymerase beta nucleotidyltransferase domain-containing protein</fullName>
    </recommendedName>
</protein>
<comment type="caution">
    <text evidence="2">The sequence shown here is derived from an EMBL/GenBank/DDBJ whole genome shotgun (WGS) entry which is preliminary data.</text>
</comment>
<dbReference type="Gene3D" id="3.30.460.10">
    <property type="entry name" value="Beta Polymerase, domain 2"/>
    <property type="match status" value="1"/>
</dbReference>
<keyword evidence="3" id="KW-1185">Reference proteome</keyword>
<proteinExistence type="predicted"/>
<reference evidence="2 3" key="1">
    <citation type="journal article" date="2014" name="Int. J. Syst. Evol. Microbiol.">
        <title>Complete genome sequence of Corynebacterium casei LMG S-19264T (=DSM 44701T), isolated from a smear-ripened cheese.</title>
        <authorList>
            <consortium name="US DOE Joint Genome Institute (JGI-PGF)"/>
            <person name="Walter F."/>
            <person name="Albersmeier A."/>
            <person name="Kalinowski J."/>
            <person name="Ruckert C."/>
        </authorList>
    </citation>
    <scope>NUCLEOTIDE SEQUENCE [LARGE SCALE GENOMIC DNA]</scope>
    <source>
        <strain evidence="2 3">CGMCC 1.9161</strain>
    </source>
</reference>
<evidence type="ECO:0000313" key="2">
    <source>
        <dbReference type="EMBL" id="GGK21658.1"/>
    </source>
</evidence>